<reference evidence="17 18" key="1">
    <citation type="submission" date="2016-02" db="EMBL/GenBank/DDBJ databases">
        <title>Genome analysis of coral dinoflagellate symbionts highlights evolutionary adaptations to a symbiotic lifestyle.</title>
        <authorList>
            <person name="Aranda M."/>
            <person name="Li Y."/>
            <person name="Liew Y.J."/>
            <person name="Baumgarten S."/>
            <person name="Simakov O."/>
            <person name="Wilson M."/>
            <person name="Piel J."/>
            <person name="Ashoor H."/>
            <person name="Bougouffa S."/>
            <person name="Bajic V.B."/>
            <person name="Ryu T."/>
            <person name="Ravasi T."/>
            <person name="Bayer T."/>
            <person name="Micklem G."/>
            <person name="Kim H."/>
            <person name="Bhak J."/>
            <person name="Lajeunesse T.C."/>
            <person name="Voolstra C.R."/>
        </authorList>
    </citation>
    <scope>NUCLEOTIDE SEQUENCE [LARGE SCALE GENOMIC DNA]</scope>
    <source>
        <strain evidence="17 18">CCMP2467</strain>
    </source>
</reference>
<dbReference type="GO" id="GO:0046872">
    <property type="term" value="F:metal ion binding"/>
    <property type="evidence" value="ECO:0007669"/>
    <property type="project" value="UniProtKB-KW"/>
</dbReference>
<keyword evidence="5 10" id="KW-0479">Metal-binding</keyword>
<feature type="region of interest" description="Disordered" evidence="12">
    <location>
        <begin position="494"/>
        <end position="534"/>
    </location>
</feature>
<keyword evidence="13" id="KW-1133">Transmembrane helix</keyword>
<sequence length="1316" mass="143071">MLRCYWSMGSEAASLWAPEGEKPPDEVLNMKPEDYLTVGVEIFRNKGVVHGRPGVIKVPEGSRFHVRPKITQQGTPAPKTSKILNRNINVSAGSIPKVQSMPSLNLKLNKTKSLLHAASVTNLHTSSLSEEEPRPGWQMQGYASQQDAETKPDALLGQMEAIVQARAPLGFTGSGLTPWLGWLEMVNESANEDHLDSRACPSGFYRVSHIVFSCLGGQGRARFYHMPGQTLVVNVPQGLQDLTVHVELNASVAGVDVDLELYDPGPDTFLVSHQDGIVNDEKTEGQFGNLALVYSGAAVAAEWLDVKGRFPSDMLLMMRCKSGPPGFSETVLRYSHGDISPCPEAPPGCERFNESKTAVDVAAWRTWALGRFGLAGNSSDAAWKTLVAPTADARGALPWSRFQSFWNHWPNVTPWRPAAHLIDTDGDQQMSRAEFDTAYGIGGPDLIARPPGTRLAQQLESWSFWLITVAGVAASIAVLVILFRLHLCTRRGSTYSPLPNGESEEEVEAVSDGSGTGSDKEVESARGPGDPGTVETQTVLLQQDANRAADALSPPSKPHRWIEELELLPLPAAFAPQVHWSFEQSHNEPARAQPQSLRQVLDQDLRWQSNQAQSFHPVQTPQYPPGTFGAMLSQTIAHSPGSGQGLQGPELQDLEDYYFKADKDAKITKAFHAAMEMSDKLLAQPAMSRQQDVKSRALYLKGRAASFMPGHERFAEEHLSKALKLDPLLLDAWNALGEVYWNLQEISQTAMAEPAQKKARTSRTFLFSSESVNEGHPDKICDQVSDAVLDACLKADPKSKVACETATKDNMVMVAGEILGITTGAKLDYDKVVRGFVAQIGFDSFVDDLSSVDSKGLSHKTCEVLVRINKQSPDIAGGVHVGKDEMDVGAGDQGIMFGYASDETSDCMPLTHSMATRLGKTLTEVRKSGECWWLRPDGKTQVTIEYMQHPDGSVEPKKIHTVVISTQHAEPSKAKRTQECAGYTGAEMVAPSMEQMNKEIEEKVIKRTLQSIKLKSGQPAITLYGSHTHLHINPSGKFIIGGPQGDAGLTGRKIIIDTYGGWGAHGGGAFSGKDPTKVDRSAAYICRQMAKSVVNSGLSARCLVQLSYAIGVAKPLSLFVETYGSEKGSLDVDSITKVLKIEFDCRPGAIAQSLALREPKYQETAAYCHFGREPCTKGGIKFFEWENPKDLSKYKAMTTDQVDAALKGSTYLTKWAKHCFEQALELCEPNPVSLRNLSMTLRALDSVCAASWAGHGHAVSATPQVMVLQLLSLSGEALPVDLEDASTVKDVRKAAADIMGCEKSCVLLVSALAAEP</sequence>
<keyword evidence="13" id="KW-0472">Membrane</keyword>
<dbReference type="GO" id="GO:0006556">
    <property type="term" value="P:S-adenosylmethionine biosynthetic process"/>
    <property type="evidence" value="ECO:0007669"/>
    <property type="project" value="UniProtKB-UniPathway"/>
</dbReference>
<evidence type="ECO:0000313" key="18">
    <source>
        <dbReference type="Proteomes" id="UP000186817"/>
    </source>
</evidence>
<evidence type="ECO:0000256" key="9">
    <source>
        <dbReference type="ARBA" id="ARBA00022958"/>
    </source>
</evidence>
<dbReference type="InterPro" id="IPR022629">
    <property type="entry name" value="S-AdoMet_synt_central"/>
</dbReference>
<keyword evidence="18" id="KW-1185">Reference proteome</keyword>
<evidence type="ECO:0000256" key="3">
    <source>
        <dbReference type="ARBA" id="ARBA00022563"/>
    </source>
</evidence>
<proteinExistence type="inferred from homology"/>
<dbReference type="PROSITE" id="PS00018">
    <property type="entry name" value="EF_HAND_1"/>
    <property type="match status" value="1"/>
</dbReference>
<comment type="catalytic activity">
    <reaction evidence="10">
        <text>L-methionine + ATP + H2O = S-adenosyl-L-methionine + phosphate + diphosphate</text>
        <dbReference type="Rhea" id="RHEA:21080"/>
        <dbReference type="ChEBI" id="CHEBI:15377"/>
        <dbReference type="ChEBI" id="CHEBI:30616"/>
        <dbReference type="ChEBI" id="CHEBI:33019"/>
        <dbReference type="ChEBI" id="CHEBI:43474"/>
        <dbReference type="ChEBI" id="CHEBI:57844"/>
        <dbReference type="ChEBI" id="CHEBI:59789"/>
        <dbReference type="EC" id="2.5.1.6"/>
    </reaction>
</comment>
<accession>A0A1Q9D704</accession>
<dbReference type="InterPro" id="IPR022631">
    <property type="entry name" value="ADOMET_SYNTHASE_CS"/>
</dbReference>
<evidence type="ECO:0000256" key="2">
    <source>
        <dbReference type="ARBA" id="ARBA00009685"/>
    </source>
</evidence>
<evidence type="ECO:0000256" key="13">
    <source>
        <dbReference type="SAM" id="Phobius"/>
    </source>
</evidence>
<feature type="domain" description="S-adenosylmethionine synthetase central" evidence="15">
    <location>
        <begin position="888"/>
        <end position="1038"/>
    </location>
</feature>
<dbReference type="PANTHER" id="PTHR11964">
    <property type="entry name" value="S-ADENOSYLMETHIONINE SYNTHETASE"/>
    <property type="match status" value="1"/>
</dbReference>
<evidence type="ECO:0000256" key="6">
    <source>
        <dbReference type="ARBA" id="ARBA00022741"/>
    </source>
</evidence>
<dbReference type="InterPro" id="IPR002133">
    <property type="entry name" value="S-AdoMet_synthetase"/>
</dbReference>
<dbReference type="InterPro" id="IPR022628">
    <property type="entry name" value="S-AdoMet_synt_N"/>
</dbReference>
<dbReference type="SUPFAM" id="SSF48452">
    <property type="entry name" value="TPR-like"/>
    <property type="match status" value="1"/>
</dbReference>
<evidence type="ECO:0000256" key="4">
    <source>
        <dbReference type="ARBA" id="ARBA00022679"/>
    </source>
</evidence>
<dbReference type="SUPFAM" id="SSF55973">
    <property type="entry name" value="S-adenosylmethionine synthetase"/>
    <property type="match status" value="3"/>
</dbReference>
<comment type="similarity">
    <text evidence="2 11">Belongs to the AdoMet synthase family.</text>
</comment>
<evidence type="ECO:0000259" key="16">
    <source>
        <dbReference type="Pfam" id="PF02773"/>
    </source>
</evidence>
<comment type="cofactor">
    <cofactor evidence="10">
        <name>Mg(2+)</name>
        <dbReference type="ChEBI" id="CHEBI:18420"/>
    </cofactor>
    <text evidence="10">Binds 2 magnesium ions per subunit. The magnesium ions interact primarily with the substrate.</text>
</comment>
<dbReference type="GO" id="GO:0006730">
    <property type="term" value="P:one-carbon metabolic process"/>
    <property type="evidence" value="ECO:0007669"/>
    <property type="project" value="UniProtKB-KW"/>
</dbReference>
<keyword evidence="8 10" id="KW-0460">Magnesium</keyword>
<keyword evidence="7 10" id="KW-0067">ATP-binding</keyword>
<dbReference type="InterPro" id="IPR022630">
    <property type="entry name" value="S-AdoMet_synt_C"/>
</dbReference>
<dbReference type="Gene3D" id="3.30.300.10">
    <property type="match status" value="3"/>
</dbReference>
<dbReference type="UniPathway" id="UPA00315">
    <property type="reaction ID" value="UER00080"/>
</dbReference>
<organism evidence="17 18">
    <name type="scientific">Symbiodinium microadriaticum</name>
    <name type="common">Dinoflagellate</name>
    <name type="synonym">Zooxanthella microadriatica</name>
    <dbReference type="NCBI Taxonomy" id="2951"/>
    <lineage>
        <taxon>Eukaryota</taxon>
        <taxon>Sar</taxon>
        <taxon>Alveolata</taxon>
        <taxon>Dinophyceae</taxon>
        <taxon>Suessiales</taxon>
        <taxon>Symbiodiniaceae</taxon>
        <taxon>Symbiodinium</taxon>
    </lineage>
</organism>
<comment type="pathway">
    <text evidence="1 10">Amino-acid biosynthesis; S-adenosyl-L-methionine biosynthesis; S-adenosyl-L-methionine from L-methionine: step 1/1.</text>
</comment>
<dbReference type="Pfam" id="PF02772">
    <property type="entry name" value="S-AdoMet_synt_M"/>
    <property type="match status" value="1"/>
</dbReference>
<dbReference type="InterPro" id="IPR022636">
    <property type="entry name" value="S-AdoMet_synthetase_sfam"/>
</dbReference>
<dbReference type="PROSITE" id="PS00377">
    <property type="entry name" value="ADOMET_SYNTHASE_2"/>
    <property type="match status" value="1"/>
</dbReference>
<gene>
    <name evidence="17" type="primary">SAMS2</name>
    <name evidence="17" type="ORF">AK812_SmicGene27378</name>
</gene>
<keyword evidence="9 10" id="KW-0630">Potassium</keyword>
<keyword evidence="6 10" id="KW-0547">Nucleotide-binding</keyword>
<evidence type="ECO:0000256" key="12">
    <source>
        <dbReference type="SAM" id="MobiDB-lite"/>
    </source>
</evidence>
<comment type="cofactor">
    <cofactor evidence="10">
        <name>K(+)</name>
        <dbReference type="ChEBI" id="CHEBI:29103"/>
    </cofactor>
    <text evidence="10">Binds 1 potassium ion per subunit. The potassium ion interacts primarily with the substrate.</text>
</comment>
<comment type="caution">
    <text evidence="17">The sequence shown here is derived from an EMBL/GenBank/DDBJ whole genome shotgun (WGS) entry which is preliminary data.</text>
</comment>
<evidence type="ECO:0000259" key="15">
    <source>
        <dbReference type="Pfam" id="PF02772"/>
    </source>
</evidence>
<dbReference type="EC" id="2.5.1.6" evidence="10"/>
<dbReference type="GO" id="GO:0004478">
    <property type="term" value="F:methionine adenosyltransferase activity"/>
    <property type="evidence" value="ECO:0007669"/>
    <property type="project" value="UniProtKB-EC"/>
</dbReference>
<name>A0A1Q9D704_SYMMI</name>
<dbReference type="GO" id="GO:0005524">
    <property type="term" value="F:ATP binding"/>
    <property type="evidence" value="ECO:0007669"/>
    <property type="project" value="UniProtKB-KW"/>
</dbReference>
<protein>
    <recommendedName>
        <fullName evidence="10">S-adenosylmethionine synthase</fullName>
        <ecNumber evidence="10">2.5.1.6</ecNumber>
    </recommendedName>
</protein>
<keyword evidence="13" id="KW-0812">Transmembrane</keyword>
<evidence type="ECO:0000256" key="1">
    <source>
        <dbReference type="ARBA" id="ARBA00005224"/>
    </source>
</evidence>
<dbReference type="EMBL" id="LSRX01000685">
    <property type="protein sequence ID" value="OLP90982.1"/>
    <property type="molecule type" value="Genomic_DNA"/>
</dbReference>
<dbReference type="InterPro" id="IPR011990">
    <property type="entry name" value="TPR-like_helical_dom_sf"/>
</dbReference>
<dbReference type="NCBIfam" id="TIGR01034">
    <property type="entry name" value="metK"/>
    <property type="match status" value="1"/>
</dbReference>
<dbReference type="OrthoDB" id="420612at2759"/>
<feature type="domain" description="S-adenosylmethionine synthetase N-terminal" evidence="14">
    <location>
        <begin position="765"/>
        <end position="873"/>
    </location>
</feature>
<dbReference type="Gene3D" id="1.25.40.10">
    <property type="entry name" value="Tetratricopeptide repeat domain"/>
    <property type="match status" value="2"/>
</dbReference>
<dbReference type="Proteomes" id="UP000186817">
    <property type="component" value="Unassembled WGS sequence"/>
</dbReference>
<dbReference type="CDD" id="cd18079">
    <property type="entry name" value="S-AdoMet_synt"/>
    <property type="match status" value="1"/>
</dbReference>
<feature type="transmembrane region" description="Helical" evidence="13">
    <location>
        <begin position="462"/>
        <end position="483"/>
    </location>
</feature>
<dbReference type="Pfam" id="PF00438">
    <property type="entry name" value="S-AdoMet_synt_N"/>
    <property type="match status" value="1"/>
</dbReference>
<evidence type="ECO:0000259" key="14">
    <source>
        <dbReference type="Pfam" id="PF00438"/>
    </source>
</evidence>
<dbReference type="PROSITE" id="PS00376">
    <property type="entry name" value="ADOMET_SYNTHASE_1"/>
    <property type="match status" value="1"/>
</dbReference>
<evidence type="ECO:0000313" key="17">
    <source>
        <dbReference type="EMBL" id="OLP90982.1"/>
    </source>
</evidence>
<keyword evidence="3 10" id="KW-0554">One-carbon metabolism</keyword>
<evidence type="ECO:0000256" key="10">
    <source>
        <dbReference type="RuleBase" id="RU000541"/>
    </source>
</evidence>
<evidence type="ECO:0000256" key="11">
    <source>
        <dbReference type="RuleBase" id="RU004462"/>
    </source>
</evidence>
<dbReference type="InterPro" id="IPR018247">
    <property type="entry name" value="EF_Hand_1_Ca_BS"/>
</dbReference>
<keyword evidence="4 10" id="KW-0808">Transferase</keyword>
<evidence type="ECO:0000256" key="7">
    <source>
        <dbReference type="ARBA" id="ARBA00022840"/>
    </source>
</evidence>
<dbReference type="Pfam" id="PF02773">
    <property type="entry name" value="S-AdoMet_synt_C"/>
    <property type="match status" value="1"/>
</dbReference>
<feature type="domain" description="S-adenosylmethionine synthetase C-terminal" evidence="16">
    <location>
        <begin position="1040"/>
        <end position="1174"/>
    </location>
</feature>
<comment type="function">
    <text evidence="10">Catalyzes the formation of S-adenosylmethionine from methionine and ATP.</text>
</comment>
<evidence type="ECO:0000256" key="5">
    <source>
        <dbReference type="ARBA" id="ARBA00022723"/>
    </source>
</evidence>
<evidence type="ECO:0000256" key="8">
    <source>
        <dbReference type="ARBA" id="ARBA00022842"/>
    </source>
</evidence>